<sequence>MEERDNTPMLDLNVSLDETMLDNGLDCIPHCDAEKIDEHILYDNGDLVETSKDMTTDYIPKVGMLFESEDELYHFYNYYARRTGFSIRKGHFKRSSDGEIRKRVIYCSKEGFKQRHKRGTPQKERPVLRTGCMALIQVIAKDGMFAVTKFVEDHNHELVLAEEAHLLRSQKGILPQQARYRESLHSGGCGPTKAFSILSKEHDGPKNLNFTLTDCKNHFQKRRREIYKEGDAQVALNYF</sequence>
<dbReference type="Proteomes" id="UP001202328">
    <property type="component" value="Unassembled WGS sequence"/>
</dbReference>
<name>A0AAD4SHT4_9MAGN</name>
<dbReference type="AlphaFoldDB" id="A0AAD4SHT4"/>
<accession>A0AAD4SHT4</accession>
<dbReference type="InterPro" id="IPR004330">
    <property type="entry name" value="FAR1_DNA_bnd_dom"/>
</dbReference>
<protein>
    <recommendedName>
        <fullName evidence="1">FAR1 domain-containing protein</fullName>
    </recommendedName>
</protein>
<dbReference type="EMBL" id="JAJJMB010010439">
    <property type="protein sequence ID" value="KAI3908844.1"/>
    <property type="molecule type" value="Genomic_DNA"/>
</dbReference>
<reference evidence="2" key="1">
    <citation type="submission" date="2022-04" db="EMBL/GenBank/DDBJ databases">
        <title>A functionally conserved STORR gene fusion in Papaver species that diverged 16.8 million years ago.</title>
        <authorList>
            <person name="Catania T."/>
        </authorList>
    </citation>
    <scope>NUCLEOTIDE SEQUENCE</scope>
    <source>
        <strain evidence="2">S-188037</strain>
    </source>
</reference>
<evidence type="ECO:0000259" key="1">
    <source>
        <dbReference type="Pfam" id="PF03101"/>
    </source>
</evidence>
<evidence type="ECO:0000313" key="3">
    <source>
        <dbReference type="Proteomes" id="UP001202328"/>
    </source>
</evidence>
<organism evidence="2 3">
    <name type="scientific">Papaver atlanticum</name>
    <dbReference type="NCBI Taxonomy" id="357466"/>
    <lineage>
        <taxon>Eukaryota</taxon>
        <taxon>Viridiplantae</taxon>
        <taxon>Streptophyta</taxon>
        <taxon>Embryophyta</taxon>
        <taxon>Tracheophyta</taxon>
        <taxon>Spermatophyta</taxon>
        <taxon>Magnoliopsida</taxon>
        <taxon>Ranunculales</taxon>
        <taxon>Papaveraceae</taxon>
        <taxon>Papaveroideae</taxon>
        <taxon>Papaver</taxon>
    </lineage>
</organism>
<dbReference type="PANTHER" id="PTHR47718">
    <property type="entry name" value="OS01G0519700 PROTEIN"/>
    <property type="match status" value="1"/>
</dbReference>
<gene>
    <name evidence="2" type="ORF">MKW98_029394</name>
</gene>
<feature type="domain" description="FAR1" evidence="1">
    <location>
        <begin position="74"/>
        <end position="159"/>
    </location>
</feature>
<evidence type="ECO:0000313" key="2">
    <source>
        <dbReference type="EMBL" id="KAI3908844.1"/>
    </source>
</evidence>
<comment type="caution">
    <text evidence="2">The sequence shown here is derived from an EMBL/GenBank/DDBJ whole genome shotgun (WGS) entry which is preliminary data.</text>
</comment>
<proteinExistence type="predicted"/>
<keyword evidence="3" id="KW-1185">Reference proteome</keyword>
<dbReference type="Pfam" id="PF03101">
    <property type="entry name" value="FAR1"/>
    <property type="match status" value="1"/>
</dbReference>